<organism evidence="2 3">
    <name type="scientific">Microlunatus antarcticus</name>
    <dbReference type="NCBI Taxonomy" id="53388"/>
    <lineage>
        <taxon>Bacteria</taxon>
        <taxon>Bacillati</taxon>
        <taxon>Actinomycetota</taxon>
        <taxon>Actinomycetes</taxon>
        <taxon>Propionibacteriales</taxon>
        <taxon>Propionibacteriaceae</taxon>
        <taxon>Microlunatus</taxon>
    </lineage>
</organism>
<dbReference type="Proteomes" id="UP000565572">
    <property type="component" value="Unassembled WGS sequence"/>
</dbReference>
<evidence type="ECO:0000313" key="3">
    <source>
        <dbReference type="Proteomes" id="UP000565572"/>
    </source>
</evidence>
<dbReference type="InterPro" id="IPR011009">
    <property type="entry name" value="Kinase-like_dom_sf"/>
</dbReference>
<dbReference type="AlphaFoldDB" id="A0A7W5P9F6"/>
<dbReference type="Gene3D" id="3.30.200.20">
    <property type="entry name" value="Phosphorylase Kinase, domain 1"/>
    <property type="match status" value="1"/>
</dbReference>
<name>A0A7W5P9F6_9ACTN</name>
<gene>
    <name evidence="2" type="ORF">FHX39_003878</name>
</gene>
<dbReference type="GO" id="GO:0016301">
    <property type="term" value="F:kinase activity"/>
    <property type="evidence" value="ECO:0007669"/>
    <property type="project" value="UniProtKB-KW"/>
</dbReference>
<keyword evidence="2" id="KW-0418">Kinase</keyword>
<proteinExistence type="predicted"/>
<dbReference type="EMBL" id="JACHZG010000005">
    <property type="protein sequence ID" value="MBB3328881.1"/>
    <property type="molecule type" value="Genomic_DNA"/>
</dbReference>
<keyword evidence="2" id="KW-0808">Transferase</keyword>
<protein>
    <submittedName>
        <fullName evidence="2">Ser/Thr protein kinase RdoA (MazF antagonist)</fullName>
    </submittedName>
</protein>
<evidence type="ECO:0000259" key="1">
    <source>
        <dbReference type="Pfam" id="PF01636"/>
    </source>
</evidence>
<dbReference type="Gene3D" id="3.90.1200.10">
    <property type="match status" value="1"/>
</dbReference>
<reference evidence="2 3" key="1">
    <citation type="submission" date="2020-08" db="EMBL/GenBank/DDBJ databases">
        <title>Sequencing the genomes of 1000 actinobacteria strains.</title>
        <authorList>
            <person name="Klenk H.-P."/>
        </authorList>
    </citation>
    <scope>NUCLEOTIDE SEQUENCE [LARGE SCALE GENOMIC DNA]</scope>
    <source>
        <strain evidence="2 3">DSM 11053</strain>
    </source>
</reference>
<dbReference type="Pfam" id="PF01636">
    <property type="entry name" value="APH"/>
    <property type="match status" value="1"/>
</dbReference>
<dbReference type="SUPFAM" id="SSF56112">
    <property type="entry name" value="Protein kinase-like (PK-like)"/>
    <property type="match status" value="1"/>
</dbReference>
<evidence type="ECO:0000313" key="2">
    <source>
        <dbReference type="EMBL" id="MBB3328881.1"/>
    </source>
</evidence>
<accession>A0A7W5P9F6</accession>
<dbReference type="InterPro" id="IPR002575">
    <property type="entry name" value="Aminoglycoside_PTrfase"/>
</dbReference>
<comment type="caution">
    <text evidence="2">The sequence shown here is derived from an EMBL/GenBank/DDBJ whole genome shotgun (WGS) entry which is preliminary data.</text>
</comment>
<dbReference type="RefSeq" id="WP_183342216.1">
    <property type="nucleotide sequence ID" value="NZ_JACHZG010000005.1"/>
</dbReference>
<sequence>MSTPTALPERVRRWCAEALGDEVLGAERLGGGITDAIWRIRTRSGSAILRWLDPDHPYAADAPQWVVREALGLRLTRGSAVPAPVLLASDPDGVATGGWANLSTFLPGRVRLDRLGPAALDALADVALAVHAVDVDAHQAPPPFTSWAPAVLEVPGWARRPALWAEAIDRSRGPRPPTAQHLIHRDFHPGNTLWEGDAVTGLIDWAETSWGPSDLDVAHACSNFAMLHTVDDALAFAATYERRGGRLDPDLEARRYWTGLDVLGFLPDPGPVVVALTRQRPDLDAEGVRHRLEDLLAVALRG</sequence>
<feature type="domain" description="Aminoglycoside phosphotransferase" evidence="1">
    <location>
        <begin position="27"/>
        <end position="254"/>
    </location>
</feature>
<keyword evidence="3" id="KW-1185">Reference proteome</keyword>